<dbReference type="Gene3D" id="2.70.98.50">
    <property type="entry name" value="putative glycoside hydrolase family protein from bacillus halodurans"/>
    <property type="match status" value="1"/>
</dbReference>
<name>A0ABU3DZ40_9FLAO</name>
<comment type="caution">
    <text evidence="1">The sequence shown here is derived from an EMBL/GenBank/DDBJ whole genome shotgun (WGS) entry which is preliminary data.</text>
</comment>
<keyword evidence="2" id="KW-1185">Reference proteome</keyword>
<evidence type="ECO:0008006" key="3">
    <source>
        <dbReference type="Google" id="ProtNLM"/>
    </source>
</evidence>
<reference evidence="1 2" key="1">
    <citation type="submission" date="2023-09" db="EMBL/GenBank/DDBJ databases">
        <authorList>
            <person name="Rey-Velasco X."/>
        </authorList>
    </citation>
    <scope>NUCLEOTIDE SEQUENCE [LARGE SCALE GENOMIC DNA]</scope>
    <source>
        <strain evidence="1 2">F188</strain>
    </source>
</reference>
<dbReference type="RefSeq" id="WP_311681794.1">
    <property type="nucleotide sequence ID" value="NZ_JAVRHM010000003.1"/>
</dbReference>
<dbReference type="EMBL" id="JAVRHM010000003">
    <property type="protein sequence ID" value="MDT0688945.1"/>
    <property type="molecule type" value="Genomic_DNA"/>
</dbReference>
<sequence length="710" mass="81774">MNILGKFYLVIFLFCNLLSFGQNKIDRKAVVSRHNVKVNAIDTLASLSVGNGSFAFTVDATGLQTFPDYYQNGVPLGTQSDWGWDSFPNTENYTFEETLEEYDQNGRKVTYGVQPKTPERAKEAAEYFRANPHRLHLGSLGFELYKKDGEQVQPEDITDIDQTLNLWTGGIISHFKVEGVPVSVQTFVHQEEDVIGIKIESDLIKQKQLKIRIRIPYPTGEWMDTGTKWEGNQDYDSSLSQKNNDEAVIFHKMDSINYNISLAWKGKARIAKKETHYFLLQPLEGNSFSFSCKFSNKRIAENPSFSSVKSSSKKGWEKFWESGGAVDFSECKDSRAMELERRVVLSQYLTKLQCTGEIPPQENGLTYNSWYGKPHLEMHWWHGVHFPLWGRSELLEKSLPWYDKTFNKARKIAERQGFDGVRWQKMTDPYGDEGPSSVGAFLIWQQPHFITFSELMYRANPNKETLEKYSERVFATADFMASFAQFNPQKKRYELGPPVIPAQERFKKTETYNPTYELAYWKWGLNTALKWKNRLNQDKNPRWADVAEKISDLPVQNNVYLATENAVDSYTNTEYKTDHPSVLGAFGMLPATEFLDQETMNSTFNKVWKEWSWEETWGWDFPMTAMTAARLGQPNKAIDALFMDVQTNTYLKNGHNYQDKRLRLYLPGNGGLLTAVAMMCAGWDGSTERNPGFPDDGNWEVKWEGLMKMP</sequence>
<dbReference type="Gene3D" id="1.50.10.10">
    <property type="match status" value="1"/>
</dbReference>
<protein>
    <recommendedName>
        <fullName evidence="3">Glycoside hydrolase family 65</fullName>
    </recommendedName>
</protein>
<dbReference type="SUPFAM" id="SSF48208">
    <property type="entry name" value="Six-hairpin glycosidases"/>
    <property type="match status" value="1"/>
</dbReference>
<proteinExistence type="predicted"/>
<evidence type="ECO:0000313" key="2">
    <source>
        <dbReference type="Proteomes" id="UP001261624"/>
    </source>
</evidence>
<dbReference type="Proteomes" id="UP001261624">
    <property type="component" value="Unassembled WGS sequence"/>
</dbReference>
<evidence type="ECO:0000313" key="1">
    <source>
        <dbReference type="EMBL" id="MDT0688945.1"/>
    </source>
</evidence>
<dbReference type="InterPro" id="IPR012341">
    <property type="entry name" value="6hp_glycosidase-like_sf"/>
</dbReference>
<dbReference type="InterPro" id="IPR008928">
    <property type="entry name" value="6-hairpin_glycosidase_sf"/>
</dbReference>
<gene>
    <name evidence="1" type="ORF">RM549_04065</name>
</gene>
<organism evidence="1 2">
    <name type="scientific">Autumnicola patrickiae</name>
    <dbReference type="NCBI Taxonomy" id="3075591"/>
    <lineage>
        <taxon>Bacteria</taxon>
        <taxon>Pseudomonadati</taxon>
        <taxon>Bacteroidota</taxon>
        <taxon>Flavobacteriia</taxon>
        <taxon>Flavobacteriales</taxon>
        <taxon>Flavobacteriaceae</taxon>
        <taxon>Autumnicola</taxon>
    </lineage>
</organism>
<accession>A0ABU3DZ40</accession>